<dbReference type="Pfam" id="PF12975">
    <property type="entry name" value="DUF3859"/>
    <property type="match status" value="1"/>
</dbReference>
<evidence type="ECO:0000259" key="1">
    <source>
        <dbReference type="Pfam" id="PF12975"/>
    </source>
</evidence>
<accession>A0A1I2AKP8</accession>
<name>A0A1I2AKP8_9BACT</name>
<sequence>MAKKKIDIELYSYGQYTEWDRGSRNLPKIVNITDTIEAEIGTEFGYILKIRKAKGKKLEFRIIHPPFKDDAGVVMPDFMGEYYINSNDYVFFLGDCIWEPLEDKLGEWRLITYLDGQVIADKILKLISKA</sequence>
<dbReference type="EMBL" id="FONW01000001">
    <property type="protein sequence ID" value="SFE44595.1"/>
    <property type="molecule type" value="Genomic_DNA"/>
</dbReference>
<protein>
    <recommendedName>
        <fullName evidence="1">DUF3859 domain-containing protein</fullName>
    </recommendedName>
</protein>
<evidence type="ECO:0000313" key="3">
    <source>
        <dbReference type="Proteomes" id="UP000198964"/>
    </source>
</evidence>
<dbReference type="STRING" id="655355.SAMN05216283_101156"/>
<reference evidence="2 3" key="1">
    <citation type="submission" date="2016-10" db="EMBL/GenBank/DDBJ databases">
        <authorList>
            <person name="de Groot N.N."/>
        </authorList>
    </citation>
    <scope>NUCLEOTIDE SEQUENCE [LARGE SCALE GENOMIC DNA]</scope>
    <source>
        <strain evidence="2 3">CGMCC 1.9156</strain>
    </source>
</reference>
<evidence type="ECO:0000313" key="2">
    <source>
        <dbReference type="EMBL" id="SFE44595.1"/>
    </source>
</evidence>
<organism evidence="2 3">
    <name type="scientific">Sunxiuqinia elliptica</name>
    <dbReference type="NCBI Taxonomy" id="655355"/>
    <lineage>
        <taxon>Bacteria</taxon>
        <taxon>Pseudomonadati</taxon>
        <taxon>Bacteroidota</taxon>
        <taxon>Bacteroidia</taxon>
        <taxon>Marinilabiliales</taxon>
        <taxon>Prolixibacteraceae</taxon>
        <taxon>Sunxiuqinia</taxon>
    </lineage>
</organism>
<feature type="domain" description="DUF3859" evidence="1">
    <location>
        <begin position="5"/>
        <end position="122"/>
    </location>
</feature>
<keyword evidence="3" id="KW-1185">Reference proteome</keyword>
<dbReference type="Proteomes" id="UP000198964">
    <property type="component" value="Unassembled WGS sequence"/>
</dbReference>
<dbReference type="Gene3D" id="2.60.40.2390">
    <property type="match status" value="1"/>
</dbReference>
<gene>
    <name evidence="2" type="ORF">SAMN05216283_101156</name>
</gene>
<dbReference type="RefSeq" id="WP_244525701.1">
    <property type="nucleotide sequence ID" value="NZ_FONW01000001.1"/>
</dbReference>
<dbReference type="AlphaFoldDB" id="A0A1I2AKP8"/>
<dbReference type="InterPro" id="IPR024331">
    <property type="entry name" value="DUF3859"/>
</dbReference>
<proteinExistence type="predicted"/>